<evidence type="ECO:0000256" key="1">
    <source>
        <dbReference type="ARBA" id="ARBA00008984"/>
    </source>
</evidence>
<dbReference type="EMBL" id="JMSZ01000042">
    <property type="protein sequence ID" value="KDE38399.1"/>
    <property type="molecule type" value="Genomic_DNA"/>
</dbReference>
<feature type="domain" description="UPF0033" evidence="2">
    <location>
        <begin position="11"/>
        <end position="35"/>
    </location>
</feature>
<dbReference type="OrthoDB" id="9797551at2"/>
<dbReference type="InterPro" id="IPR001455">
    <property type="entry name" value="TusA-like"/>
</dbReference>
<evidence type="ECO:0000313" key="4">
    <source>
        <dbReference type="Proteomes" id="UP000027318"/>
    </source>
</evidence>
<proteinExistence type="inferred from homology"/>
<dbReference type="STRING" id="267850.ADINL_2854"/>
<dbReference type="Proteomes" id="UP000027318">
    <property type="component" value="Unassembled WGS sequence"/>
</dbReference>
<dbReference type="CDD" id="cd00291">
    <property type="entry name" value="SirA_YedF_YeeD"/>
    <property type="match status" value="1"/>
</dbReference>
<keyword evidence="4" id="KW-1185">Reference proteome</keyword>
<evidence type="ECO:0000259" key="2">
    <source>
        <dbReference type="PROSITE" id="PS01148"/>
    </source>
</evidence>
<dbReference type="SUPFAM" id="SSF64307">
    <property type="entry name" value="SirA-like"/>
    <property type="match status" value="1"/>
</dbReference>
<dbReference type="PANTHER" id="PTHR33279">
    <property type="entry name" value="SULFUR CARRIER PROTEIN YEDF-RELATED"/>
    <property type="match status" value="1"/>
</dbReference>
<dbReference type="AlphaFoldDB" id="A0A063XY20"/>
<comment type="caution">
    <text evidence="3">The sequence shown here is derived from an EMBL/GenBank/DDBJ whole genome shotgun (WGS) entry which is preliminary data.</text>
</comment>
<gene>
    <name evidence="3" type="ORF">ADINL_2854</name>
</gene>
<dbReference type="InterPro" id="IPR036868">
    <property type="entry name" value="TusA-like_sf"/>
</dbReference>
<dbReference type="PANTHER" id="PTHR33279:SF2">
    <property type="entry name" value="SULFUR CARRIER PROTEIN TUSA"/>
    <property type="match status" value="1"/>
</dbReference>
<name>A0A063XY20_9GAMM</name>
<protein>
    <submittedName>
        <fullName evidence="3">Rhodanese-like domain protein</fullName>
    </submittedName>
</protein>
<reference evidence="3 4" key="1">
    <citation type="journal article" date="2005" name="Int. J. Syst. Evol. Microbiol.">
        <title>Nitrincola lacisaponensis gen. nov., sp. nov., a novel alkaliphilic bacterium isolated from an alkaline, saline lake.</title>
        <authorList>
            <person name="Dimitriu P.A."/>
            <person name="Shukla S.K."/>
            <person name="Conradt J."/>
            <person name="Marquez M.C."/>
            <person name="Ventosa A."/>
            <person name="Maglia A."/>
            <person name="Peyton B.M."/>
            <person name="Pinkart H.C."/>
            <person name="Mormile M.R."/>
        </authorList>
    </citation>
    <scope>NUCLEOTIDE SEQUENCE [LARGE SCALE GENOMIC DNA]</scope>
    <source>
        <strain evidence="3 4">4CA</strain>
    </source>
</reference>
<evidence type="ECO:0000313" key="3">
    <source>
        <dbReference type="EMBL" id="KDE38399.1"/>
    </source>
</evidence>
<sequence>MSSLPDPDQLLDTSGLNCPLPLLKAKQALSRMVPGQLLQVIATDAGSVRDFKAYTDQSDHTLLKSFTEQDRFIYIIRRG</sequence>
<comment type="similarity">
    <text evidence="1">Belongs to the sulfur carrier protein TusA family.</text>
</comment>
<organism evidence="3 4">
    <name type="scientific">Nitrincola lacisaponensis</name>
    <dbReference type="NCBI Taxonomy" id="267850"/>
    <lineage>
        <taxon>Bacteria</taxon>
        <taxon>Pseudomonadati</taxon>
        <taxon>Pseudomonadota</taxon>
        <taxon>Gammaproteobacteria</taxon>
        <taxon>Oceanospirillales</taxon>
        <taxon>Oceanospirillaceae</taxon>
        <taxon>Nitrincola</taxon>
    </lineage>
</organism>
<accession>A0A063XY20</accession>
<dbReference type="RefSeq" id="WP_036549561.1">
    <property type="nucleotide sequence ID" value="NZ_JBKBNO010000006.1"/>
</dbReference>
<dbReference type="PROSITE" id="PS01148">
    <property type="entry name" value="UPF0033"/>
    <property type="match status" value="1"/>
</dbReference>
<dbReference type="Pfam" id="PF01206">
    <property type="entry name" value="TusA"/>
    <property type="match status" value="1"/>
</dbReference>
<dbReference type="Gene3D" id="3.30.110.40">
    <property type="entry name" value="TusA-like domain"/>
    <property type="match status" value="1"/>
</dbReference>